<gene>
    <name evidence="2" type="ORF">SHI21_19375</name>
</gene>
<accession>A0ABU5VZA2</accession>
<dbReference type="InterPro" id="IPR029000">
    <property type="entry name" value="Cyclophilin-like_dom_sf"/>
</dbReference>
<dbReference type="Gene3D" id="2.40.100.20">
    <property type="match status" value="1"/>
</dbReference>
<name>A0ABU5VZA2_9BACT</name>
<feature type="domain" description="Cyclophilin-like" evidence="1">
    <location>
        <begin position="5"/>
        <end position="113"/>
    </location>
</feature>
<dbReference type="Pfam" id="PF18050">
    <property type="entry name" value="Cyclophil_like2"/>
    <property type="match status" value="1"/>
</dbReference>
<keyword evidence="3" id="KW-1185">Reference proteome</keyword>
<evidence type="ECO:0000313" key="2">
    <source>
        <dbReference type="EMBL" id="MEA9358406.1"/>
    </source>
</evidence>
<evidence type="ECO:0000259" key="1">
    <source>
        <dbReference type="Pfam" id="PF18050"/>
    </source>
</evidence>
<evidence type="ECO:0000313" key="3">
    <source>
        <dbReference type="Proteomes" id="UP001302274"/>
    </source>
</evidence>
<protein>
    <submittedName>
        <fullName evidence="2">Cyclophilin-like fold protein</fullName>
    </submittedName>
</protein>
<dbReference type="Proteomes" id="UP001302274">
    <property type="component" value="Unassembled WGS sequence"/>
</dbReference>
<dbReference type="SUPFAM" id="SSF50891">
    <property type="entry name" value="Cyclophilin-like"/>
    <property type="match status" value="1"/>
</dbReference>
<dbReference type="InterPro" id="IPR041183">
    <property type="entry name" value="Cyclophilin-like"/>
</dbReference>
<reference evidence="2 3" key="1">
    <citation type="submission" date="2023-11" db="EMBL/GenBank/DDBJ databases">
        <title>A Novel Polar Bacteriovorax (B. antarcticus) Isolated from the Biocrust in Antarctica.</title>
        <authorList>
            <person name="Mun W."/>
            <person name="Choi S.Y."/>
            <person name="Mitchell R.J."/>
        </authorList>
    </citation>
    <scope>NUCLEOTIDE SEQUENCE [LARGE SCALE GENOMIC DNA]</scope>
    <source>
        <strain evidence="2 3">PP10</strain>
    </source>
</reference>
<dbReference type="EMBL" id="JAYGJQ010000003">
    <property type="protein sequence ID" value="MEA9358406.1"/>
    <property type="molecule type" value="Genomic_DNA"/>
</dbReference>
<sequence length="116" mass="12997">MKIRIIIGNKMTTATMYDNPTSRDFMSLMPLTLELRDYASTEKISDLPQKLSVKDAPSGSEPLVGDITYYAPWGNLALFYKDFSFSNGLIKLGKIDTDMNIFMSNGPVTAKFELLD</sequence>
<organism evidence="2 3">
    <name type="scientific">Bacteriovorax antarcticus</name>
    <dbReference type="NCBI Taxonomy" id="3088717"/>
    <lineage>
        <taxon>Bacteria</taxon>
        <taxon>Pseudomonadati</taxon>
        <taxon>Bdellovibrionota</taxon>
        <taxon>Bacteriovoracia</taxon>
        <taxon>Bacteriovoracales</taxon>
        <taxon>Bacteriovoracaceae</taxon>
        <taxon>Bacteriovorax</taxon>
    </lineage>
</organism>
<comment type="caution">
    <text evidence="2">The sequence shown here is derived from an EMBL/GenBank/DDBJ whole genome shotgun (WGS) entry which is preliminary data.</text>
</comment>
<proteinExistence type="predicted"/>
<dbReference type="RefSeq" id="WP_323578796.1">
    <property type="nucleotide sequence ID" value="NZ_JAYGJQ010000003.1"/>
</dbReference>